<reference evidence="1 2" key="1">
    <citation type="submission" date="2017-01" db="EMBL/GenBank/DDBJ databases">
        <title>Novel large sulfur bacteria in the metagenomes of groundwater-fed chemosynthetic microbial mats in the Lake Huron basin.</title>
        <authorList>
            <person name="Sharrar A.M."/>
            <person name="Flood B.E."/>
            <person name="Bailey J.V."/>
            <person name="Jones D.S."/>
            <person name="Biddanda B."/>
            <person name="Ruberg S.A."/>
            <person name="Marcus D.N."/>
            <person name="Dick G.J."/>
        </authorList>
    </citation>
    <scope>NUCLEOTIDE SEQUENCE [LARGE SCALE GENOMIC DNA]</scope>
    <source>
        <strain evidence="1">A8</strain>
    </source>
</reference>
<sequence>MTSLVELFEQLIHEEWRLETEGNQWVIRETQQTNNPELRIGGCRSLGFSLDKAGANPWPFIKSAAPKGIRSACDGIIIAERENQTVIFAVELKSGSEGKAHKQLTSSRYLIDYLCKLLTLHTTWGGEYIFAAIIASTPTRRTVNKRPTTKDLFPIYPIENQSTVKLTDLMDKLS</sequence>
<dbReference type="AlphaFoldDB" id="A0A1Y1QC82"/>
<name>A0A1Y1QC82_9GAMM</name>
<dbReference type="Proteomes" id="UP000192491">
    <property type="component" value="Unassembled WGS sequence"/>
</dbReference>
<accession>A0A1Y1QC82</accession>
<comment type="caution">
    <text evidence="1">The sequence shown here is derived from an EMBL/GenBank/DDBJ whole genome shotgun (WGS) entry which is preliminary data.</text>
</comment>
<dbReference type="EMBL" id="MTEJ01000481">
    <property type="protein sequence ID" value="OQX02486.1"/>
    <property type="molecule type" value="Genomic_DNA"/>
</dbReference>
<evidence type="ECO:0000313" key="1">
    <source>
        <dbReference type="EMBL" id="OQX02486.1"/>
    </source>
</evidence>
<gene>
    <name evidence="1" type="ORF">BWK73_42575</name>
</gene>
<evidence type="ECO:0000313" key="2">
    <source>
        <dbReference type="Proteomes" id="UP000192491"/>
    </source>
</evidence>
<proteinExistence type="predicted"/>
<organism evidence="1 2">
    <name type="scientific">Thiothrix lacustris</name>
    <dbReference type="NCBI Taxonomy" id="525917"/>
    <lineage>
        <taxon>Bacteria</taxon>
        <taxon>Pseudomonadati</taxon>
        <taxon>Pseudomonadota</taxon>
        <taxon>Gammaproteobacteria</taxon>
        <taxon>Thiotrichales</taxon>
        <taxon>Thiotrichaceae</taxon>
        <taxon>Thiothrix</taxon>
    </lineage>
</organism>
<protein>
    <submittedName>
        <fullName evidence="1">Uncharacterized protein</fullName>
    </submittedName>
</protein>